<name>A0ABR9FSZ9_9GAMM</name>
<proteinExistence type="predicted"/>
<comment type="caution">
    <text evidence="1">The sequence shown here is derived from an EMBL/GenBank/DDBJ whole genome shotgun (WGS) entry which is preliminary data.</text>
</comment>
<organism evidence="1 2">
    <name type="scientific">Pseudoalteromonas prydzensis</name>
    <dbReference type="NCBI Taxonomy" id="182141"/>
    <lineage>
        <taxon>Bacteria</taxon>
        <taxon>Pseudomonadati</taxon>
        <taxon>Pseudomonadota</taxon>
        <taxon>Gammaproteobacteria</taxon>
        <taxon>Alteromonadales</taxon>
        <taxon>Pseudoalteromonadaceae</taxon>
        <taxon>Pseudoalteromonas</taxon>
    </lineage>
</organism>
<dbReference type="Pfam" id="PF05930">
    <property type="entry name" value="Phage_AlpA"/>
    <property type="match status" value="1"/>
</dbReference>
<dbReference type="InterPro" id="IPR010260">
    <property type="entry name" value="AlpA"/>
</dbReference>
<gene>
    <name evidence="1" type="ORF">EI167_21515</name>
</gene>
<dbReference type="EMBL" id="RRZA01000155">
    <property type="protein sequence ID" value="MBE0459946.1"/>
    <property type="molecule type" value="Genomic_DNA"/>
</dbReference>
<accession>A0ABR9FSZ9</accession>
<evidence type="ECO:0000313" key="2">
    <source>
        <dbReference type="Proteomes" id="UP000707245"/>
    </source>
</evidence>
<dbReference type="SUPFAM" id="SSF46955">
    <property type="entry name" value="Putative DNA-binding domain"/>
    <property type="match status" value="1"/>
</dbReference>
<reference evidence="1 2" key="1">
    <citation type="submission" date="2020-07" db="EMBL/GenBank/DDBJ databases">
        <title>Halophilic bacteria isolated from french cheeses.</title>
        <authorList>
            <person name="Kothe C.I."/>
            <person name="Farah-Kraiem B."/>
            <person name="Renault P."/>
            <person name="Dridi B."/>
        </authorList>
    </citation>
    <scope>NUCLEOTIDE SEQUENCE [LARGE SCALE GENOMIC DNA]</scope>
    <source>
        <strain evidence="1 2">FME14</strain>
    </source>
</reference>
<keyword evidence="2" id="KW-1185">Reference proteome</keyword>
<protein>
    <submittedName>
        <fullName evidence="1">AlpA family phage regulatory protein</fullName>
    </submittedName>
</protein>
<dbReference type="RefSeq" id="WP_192543238.1">
    <property type="nucleotide sequence ID" value="NZ_JBQQIQ010000001.1"/>
</dbReference>
<evidence type="ECO:0000313" key="1">
    <source>
        <dbReference type="EMBL" id="MBE0459946.1"/>
    </source>
</evidence>
<dbReference type="Proteomes" id="UP000707245">
    <property type="component" value="Unassembled WGS sequence"/>
</dbReference>
<sequence>MGNQIVRPNQLAKELDVSLCTLWRWRQQNKLPQPIQLGPRLVGWKREVIEEWLDSQNNG</sequence>
<dbReference type="InterPro" id="IPR009061">
    <property type="entry name" value="DNA-bd_dom_put_sf"/>
</dbReference>